<feature type="domain" description="Aminotransferase-like plant mobile" evidence="1">
    <location>
        <begin position="1"/>
        <end position="117"/>
    </location>
</feature>
<dbReference type="InterPro" id="IPR044824">
    <property type="entry name" value="MAIN-like"/>
</dbReference>
<dbReference type="EMBL" id="BAABME010045370">
    <property type="protein sequence ID" value="GAA0141360.1"/>
    <property type="molecule type" value="Genomic_DNA"/>
</dbReference>
<sequence length="144" mass="16698">MLAYLYHQLGMATSYGVKQISGCLTLLECWIYEYFPMYARVPSASWIPGTERVLRWKDNNRHQVTWTPYVAPTEIPVVLLYHGCLLFTECLEAYMPDRVTRQFGRVQGIPKRAISLGHGMRLAGKANSYKKVYGHVDEYWEQMA</sequence>
<dbReference type="InterPro" id="IPR019557">
    <property type="entry name" value="AminoTfrase-like_pln_mobile"/>
</dbReference>
<evidence type="ECO:0000313" key="3">
    <source>
        <dbReference type="Proteomes" id="UP001454036"/>
    </source>
</evidence>
<organism evidence="2 3">
    <name type="scientific">Lithospermum erythrorhizon</name>
    <name type="common">Purple gromwell</name>
    <name type="synonym">Lithospermum officinale var. erythrorhizon</name>
    <dbReference type="NCBI Taxonomy" id="34254"/>
    <lineage>
        <taxon>Eukaryota</taxon>
        <taxon>Viridiplantae</taxon>
        <taxon>Streptophyta</taxon>
        <taxon>Embryophyta</taxon>
        <taxon>Tracheophyta</taxon>
        <taxon>Spermatophyta</taxon>
        <taxon>Magnoliopsida</taxon>
        <taxon>eudicotyledons</taxon>
        <taxon>Gunneridae</taxon>
        <taxon>Pentapetalae</taxon>
        <taxon>asterids</taxon>
        <taxon>lamiids</taxon>
        <taxon>Boraginales</taxon>
        <taxon>Boraginaceae</taxon>
        <taxon>Boraginoideae</taxon>
        <taxon>Lithospermeae</taxon>
        <taxon>Lithospermum</taxon>
    </lineage>
</organism>
<reference evidence="2 3" key="1">
    <citation type="submission" date="2024-01" db="EMBL/GenBank/DDBJ databases">
        <title>The complete chloroplast genome sequence of Lithospermum erythrorhizon: insights into the phylogenetic relationship among Boraginaceae species and the maternal lineages of purple gromwells.</title>
        <authorList>
            <person name="Okada T."/>
            <person name="Watanabe K."/>
        </authorList>
    </citation>
    <scope>NUCLEOTIDE SEQUENCE [LARGE SCALE GENOMIC DNA]</scope>
</reference>
<gene>
    <name evidence="2" type="ORF">LIER_44054</name>
</gene>
<evidence type="ECO:0000313" key="2">
    <source>
        <dbReference type="EMBL" id="GAA0141360.1"/>
    </source>
</evidence>
<dbReference type="Pfam" id="PF10536">
    <property type="entry name" value="PMD"/>
    <property type="match status" value="1"/>
</dbReference>
<dbReference type="PANTHER" id="PTHR46033">
    <property type="entry name" value="PROTEIN MAIN-LIKE 2"/>
    <property type="match status" value="1"/>
</dbReference>
<keyword evidence="3" id="KW-1185">Reference proteome</keyword>
<evidence type="ECO:0000259" key="1">
    <source>
        <dbReference type="Pfam" id="PF10536"/>
    </source>
</evidence>
<protein>
    <recommendedName>
        <fullName evidence="1">Aminotransferase-like plant mobile domain-containing protein</fullName>
    </recommendedName>
</protein>
<proteinExistence type="predicted"/>
<dbReference type="AlphaFoldDB" id="A0AAV3NPT4"/>
<accession>A0AAV3NPT4</accession>
<comment type="caution">
    <text evidence="2">The sequence shown here is derived from an EMBL/GenBank/DDBJ whole genome shotgun (WGS) entry which is preliminary data.</text>
</comment>
<dbReference type="GO" id="GO:0010073">
    <property type="term" value="P:meristem maintenance"/>
    <property type="evidence" value="ECO:0007669"/>
    <property type="project" value="InterPro"/>
</dbReference>
<name>A0AAV3NPT4_LITER</name>
<dbReference type="PANTHER" id="PTHR46033:SF1">
    <property type="entry name" value="PROTEIN MAIN-LIKE 2"/>
    <property type="match status" value="1"/>
</dbReference>
<dbReference type="Proteomes" id="UP001454036">
    <property type="component" value="Unassembled WGS sequence"/>
</dbReference>